<dbReference type="GO" id="GO:0004315">
    <property type="term" value="F:3-oxoacyl-[acyl-carrier-protein] synthase activity"/>
    <property type="evidence" value="ECO:0007669"/>
    <property type="project" value="TreeGrafter"/>
</dbReference>
<gene>
    <name evidence="3" type="ORF">BD809_10428</name>
</gene>
<organism evidence="3 4">
    <name type="scientific">Aquimarina intermedia</name>
    <dbReference type="NCBI Taxonomy" id="350814"/>
    <lineage>
        <taxon>Bacteria</taxon>
        <taxon>Pseudomonadati</taxon>
        <taxon>Bacteroidota</taxon>
        <taxon>Flavobacteriia</taxon>
        <taxon>Flavobacteriales</taxon>
        <taxon>Flavobacteriaceae</taxon>
        <taxon>Aquimarina</taxon>
    </lineage>
</organism>
<dbReference type="RefSeq" id="WP_148782335.1">
    <property type="nucleotide sequence ID" value="NZ_VNHU01000004.1"/>
</dbReference>
<protein>
    <submittedName>
        <fullName evidence="3">Beta-ketoacyl synthase-like protein</fullName>
    </submittedName>
</protein>
<keyword evidence="4" id="KW-1185">Reference proteome</keyword>
<proteinExistence type="predicted"/>
<dbReference type="Pfam" id="PF00109">
    <property type="entry name" value="ketoacyl-synt"/>
    <property type="match status" value="1"/>
</dbReference>
<dbReference type="PANTHER" id="PTHR11712">
    <property type="entry name" value="POLYKETIDE SYNTHASE-RELATED"/>
    <property type="match status" value="1"/>
</dbReference>
<evidence type="ECO:0000259" key="2">
    <source>
        <dbReference type="Pfam" id="PF00109"/>
    </source>
</evidence>
<dbReference type="EMBL" id="VNHU01000004">
    <property type="protein sequence ID" value="TYP74213.1"/>
    <property type="molecule type" value="Genomic_DNA"/>
</dbReference>
<comment type="caution">
    <text evidence="3">The sequence shown here is derived from an EMBL/GenBank/DDBJ whole genome shotgun (WGS) entry which is preliminary data.</text>
</comment>
<dbReference type="OrthoDB" id="1404523at2"/>
<dbReference type="InterPro" id="IPR014030">
    <property type="entry name" value="Ketoacyl_synth_N"/>
</dbReference>
<dbReference type="InterPro" id="IPR000794">
    <property type="entry name" value="Beta-ketoacyl_synthase"/>
</dbReference>
<dbReference type="SUPFAM" id="SSF53901">
    <property type="entry name" value="Thiolase-like"/>
    <property type="match status" value="1"/>
</dbReference>
<accession>A0A5S5C895</accession>
<evidence type="ECO:0000313" key="4">
    <source>
        <dbReference type="Proteomes" id="UP000324376"/>
    </source>
</evidence>
<dbReference type="Proteomes" id="UP000324376">
    <property type="component" value="Unassembled WGS sequence"/>
</dbReference>
<dbReference type="Gene3D" id="3.40.47.10">
    <property type="match status" value="1"/>
</dbReference>
<dbReference type="GO" id="GO:0005829">
    <property type="term" value="C:cytosol"/>
    <property type="evidence" value="ECO:0007669"/>
    <property type="project" value="TreeGrafter"/>
</dbReference>
<evidence type="ECO:0000313" key="3">
    <source>
        <dbReference type="EMBL" id="TYP74213.1"/>
    </source>
</evidence>
<dbReference type="AlphaFoldDB" id="A0A5S5C895"/>
<reference evidence="3 4" key="1">
    <citation type="submission" date="2019-07" db="EMBL/GenBank/DDBJ databases">
        <title>Genomic Encyclopedia of Archaeal and Bacterial Type Strains, Phase II (KMG-II): from individual species to whole genera.</title>
        <authorList>
            <person name="Goeker M."/>
        </authorList>
    </citation>
    <scope>NUCLEOTIDE SEQUENCE [LARGE SCALE GENOMIC DNA]</scope>
    <source>
        <strain evidence="3 4">DSM 17527</strain>
    </source>
</reference>
<dbReference type="InterPro" id="IPR016039">
    <property type="entry name" value="Thiolase-like"/>
</dbReference>
<name>A0A5S5C895_9FLAO</name>
<dbReference type="GO" id="GO:0006633">
    <property type="term" value="P:fatty acid biosynthetic process"/>
    <property type="evidence" value="ECO:0007669"/>
    <property type="project" value="TreeGrafter"/>
</dbReference>
<keyword evidence="1" id="KW-0808">Transferase</keyword>
<evidence type="ECO:0000256" key="1">
    <source>
        <dbReference type="ARBA" id="ARBA00022679"/>
    </source>
</evidence>
<sequence length="355" mass="39284">MSGKCFINGIAGISAQLTTDGDAFFDDVVEHTELIFRAIDPDYKKYIKPAAMRRMSKSVKMGVTASQMALDQAGIEMPDAIITGTGMGCKQDSEKFLENILHNDEQFLTPTLFIQSTHNTVGGQIALGLNCKAYNVTYVQAAASFEVALMDAKLKLLEKENQHILVGGIDEIAKNSSRLHTLDGHIKSEPLAVIDLLFSTSSGTVTSEGATFMTVTNDSSNKNIAEILDVTIFNQATPEEVEDELKEFMQRNSVEISDLDAVILGTNGDGDFDLYYHKLQQGVFADVQQIGYKHLIGEHHTASAFAYWLGCKIFNKQQLPEIVKMNKKETSSFKTILLYNQYRGKNHSFALLQQC</sequence>
<feature type="domain" description="Beta-ketoacyl synthase-like N-terminal" evidence="2">
    <location>
        <begin position="47"/>
        <end position="211"/>
    </location>
</feature>
<dbReference type="PANTHER" id="PTHR11712:SF336">
    <property type="entry name" value="3-OXOACYL-[ACYL-CARRIER-PROTEIN] SYNTHASE, MITOCHONDRIAL"/>
    <property type="match status" value="1"/>
</dbReference>